<keyword evidence="1" id="KW-0596">Phosphopantetheine</keyword>
<feature type="compositionally biased region" description="Basic and acidic residues" evidence="4">
    <location>
        <begin position="2981"/>
        <end position="2998"/>
    </location>
</feature>
<dbReference type="FunFam" id="3.30.300.30:FF:000015">
    <property type="entry name" value="Nonribosomal peptide synthase SidD"/>
    <property type="match status" value="1"/>
</dbReference>
<keyword evidence="7" id="KW-1185">Reference proteome</keyword>
<dbReference type="PROSITE" id="PS50075">
    <property type="entry name" value="CARRIER"/>
    <property type="match status" value="4"/>
</dbReference>
<dbReference type="GO" id="GO:0005737">
    <property type="term" value="C:cytoplasm"/>
    <property type="evidence" value="ECO:0007669"/>
    <property type="project" value="TreeGrafter"/>
</dbReference>
<reference evidence="6 7" key="1">
    <citation type="submission" date="2023-01" db="EMBL/GenBank/DDBJ databases">
        <title>Analysis of 21 Apiospora genomes using comparative genomics revels a genus with tremendous synthesis potential of carbohydrate active enzymes and secondary metabolites.</title>
        <authorList>
            <person name="Sorensen T."/>
        </authorList>
    </citation>
    <scope>NUCLEOTIDE SEQUENCE [LARGE SCALE GENOMIC DNA]</scope>
    <source>
        <strain evidence="6 7">CBS 117206</strain>
    </source>
</reference>
<protein>
    <recommendedName>
        <fullName evidence="5">Carrier domain-containing protein</fullName>
    </recommendedName>
</protein>
<feature type="domain" description="Carrier" evidence="5">
    <location>
        <begin position="2906"/>
        <end position="2982"/>
    </location>
</feature>
<dbReference type="FunFam" id="1.10.1200.10:FF:000005">
    <property type="entry name" value="Nonribosomal peptide synthetase 1"/>
    <property type="match status" value="1"/>
</dbReference>
<feature type="domain" description="Carrier" evidence="5">
    <location>
        <begin position="715"/>
        <end position="791"/>
    </location>
</feature>
<feature type="region of interest" description="Disordered" evidence="4">
    <location>
        <begin position="2978"/>
        <end position="3004"/>
    </location>
</feature>
<proteinExistence type="predicted"/>
<name>A0AAW0QMM2_9PEZI</name>
<dbReference type="Gene3D" id="3.30.300.30">
    <property type="match status" value="4"/>
</dbReference>
<dbReference type="Pfam" id="PF00501">
    <property type="entry name" value="AMP-binding"/>
    <property type="match status" value="3"/>
</dbReference>
<dbReference type="CDD" id="cd19545">
    <property type="entry name" value="FUM14_C_NRPS-like"/>
    <property type="match status" value="2"/>
</dbReference>
<dbReference type="InterPro" id="IPR006162">
    <property type="entry name" value="Ppantetheine_attach_site"/>
</dbReference>
<accession>A0AAW0QMM2</accession>
<evidence type="ECO:0000256" key="4">
    <source>
        <dbReference type="SAM" id="MobiDB-lite"/>
    </source>
</evidence>
<feature type="domain" description="Carrier" evidence="5">
    <location>
        <begin position="1399"/>
        <end position="1475"/>
    </location>
</feature>
<dbReference type="SMART" id="SM00823">
    <property type="entry name" value="PKS_PP"/>
    <property type="match status" value="2"/>
</dbReference>
<evidence type="ECO:0000259" key="5">
    <source>
        <dbReference type="PROSITE" id="PS50075"/>
    </source>
</evidence>
<dbReference type="InterPro" id="IPR042099">
    <property type="entry name" value="ANL_N_sf"/>
</dbReference>
<dbReference type="InterPro" id="IPR045851">
    <property type="entry name" value="AMP-bd_C_sf"/>
</dbReference>
<dbReference type="SUPFAM" id="SSF56801">
    <property type="entry name" value="Acetyl-CoA synthetase-like"/>
    <property type="match status" value="6"/>
</dbReference>
<organism evidence="6 7">
    <name type="scientific">Apiospora kogelbergensis</name>
    <dbReference type="NCBI Taxonomy" id="1337665"/>
    <lineage>
        <taxon>Eukaryota</taxon>
        <taxon>Fungi</taxon>
        <taxon>Dikarya</taxon>
        <taxon>Ascomycota</taxon>
        <taxon>Pezizomycotina</taxon>
        <taxon>Sordariomycetes</taxon>
        <taxon>Xylariomycetidae</taxon>
        <taxon>Amphisphaeriales</taxon>
        <taxon>Apiosporaceae</taxon>
        <taxon>Apiospora</taxon>
    </lineage>
</organism>
<evidence type="ECO:0000256" key="2">
    <source>
        <dbReference type="ARBA" id="ARBA00022553"/>
    </source>
</evidence>
<dbReference type="Gene3D" id="3.40.50.12780">
    <property type="entry name" value="N-terminal domain of ligase-like"/>
    <property type="match status" value="2"/>
</dbReference>
<dbReference type="Proteomes" id="UP001392437">
    <property type="component" value="Unassembled WGS sequence"/>
</dbReference>
<evidence type="ECO:0000313" key="6">
    <source>
        <dbReference type="EMBL" id="KAK8101937.1"/>
    </source>
</evidence>
<dbReference type="PANTHER" id="PTHR45527">
    <property type="entry name" value="NONRIBOSOMAL PEPTIDE SYNTHETASE"/>
    <property type="match status" value="1"/>
</dbReference>
<dbReference type="InterPro" id="IPR000873">
    <property type="entry name" value="AMP-dep_synth/lig_dom"/>
</dbReference>
<dbReference type="PROSITE" id="PS00455">
    <property type="entry name" value="AMP_BINDING"/>
    <property type="match status" value="1"/>
</dbReference>
<evidence type="ECO:0000256" key="3">
    <source>
        <dbReference type="ARBA" id="ARBA00022598"/>
    </source>
</evidence>
<dbReference type="Pfam" id="PF00550">
    <property type="entry name" value="PP-binding"/>
    <property type="match status" value="4"/>
</dbReference>
<dbReference type="SUPFAM" id="SSF52777">
    <property type="entry name" value="CoA-dependent acyltransferases"/>
    <property type="match status" value="9"/>
</dbReference>
<dbReference type="GO" id="GO:0044550">
    <property type="term" value="P:secondary metabolite biosynthetic process"/>
    <property type="evidence" value="ECO:0007669"/>
    <property type="project" value="TreeGrafter"/>
</dbReference>
<keyword evidence="2" id="KW-0597">Phosphoprotein</keyword>
<feature type="region of interest" description="Disordered" evidence="4">
    <location>
        <begin position="96"/>
        <end position="116"/>
    </location>
</feature>
<dbReference type="InterPro" id="IPR001242">
    <property type="entry name" value="Condensation_dom"/>
</dbReference>
<sequence length="3445" mass="377682">MQPISDEMDRMHEMEDLSSLKFELENLAATALSISPRKLRARVHKTWLALGGDSLTAVNFMGACHEAGLDIDLPDVVQAASLGDLLERIAVKNIDRKHSTNGDQSERGPPERPMSNELRELLNGSVDQVEAVGPCSPMQENLIALQSLDPKAYQLQLALKIASTNQRIRISIETVAQAWREVVRRHAALRTTFMESIDRPGRIDQVIWHDGNPQISVLSLHDAENATDVGEYETQFHHRLILAELSDDELFVRLIVSHALVDGVSVEVLFRDLIRALTKTLSPGPSMTCHDFLQAQQPDTSPEALAYWRQYTEGMESSFLQSENLQKKDRARGNLYVVDDEVFLPAEVADELSQSHNATLANACQVAYALVLRSYTGARNVSFSYTASGRQKRFRGLQETVGNFVSTLPCRVDLTGDPTVSEALDRVQNEFLESVPFQGADLTGQQEGAVLSGRQLGDSLISFQRGMPEAELAQLGLAVDVVSWEAPSDVVRMVGRQPDRTAIHAWDGELTYSELETTSRRLAAHLLREGLQPEETVGVCMDKSRWAPVVMLAILQAGGIVVPLGNQYPLNRVRVVSESARISMLLADQTHAKRLQGIVPHIVAIDGEVLSNSVLQSSMLMAAVEMPDVTSPDAPNLEPGTLCEANKGLLDTLQELSAKLVDDLPLHMVPSHIIPFTTLPTNASAKLDRRATRALLNQLTEKDLRRFRHPNTARTVSTSTEKRLRNIWASVLGRPEEEIGNGDHFLQLGGDSVVAMRMVGIARQQGVLLSVADVVQNPRLADMARVVDGYENMAEKAAEDDPGPFALWDGFLSGSVAEQERRLVVVADQCGVPPGQIEDVYPATPLQEGLMAMTSQFQGTYVAQQVFRLDAAVDMKHFQDAWATVASSLAILRTRIVYTPAAGSVQAVLRSLPPWTLASDLAAFLEKDRNASFGYGAPLHRFATIGDAKGERYFIWTAHHAAYDGQTVSRTLKMVAQVCKGGAVDTVTPIPRFVRSLESSSEGETWQRSKKYWQNELGGAQLTRFPEPPSPTHRPFADSVLRRRFQPFGARQTLDGHGGRVSMAILLRAAWALVVSASTSSDEAMLAVVLSGRDMPVFGIEDLVAPTITTVPARVRVDRSTSIIDFLAEVDRQSKVMAPHTQFGLGNIRREVPGLGHDFDPGHLFVVHVELPLDDAALASSIGLERMTGERQNFEGYNLVVECSLDDKGTDVAVEAHFDSQVLSSERVDALLSRLEHIAHQLQRYNLSEAAIDSGLTMNVGSLDLLTAEEKEKILEWNRPIPEPLETTLEQLLAQQVSRSPSALALCSRARNLTFAELDEAAERLALFLIGLDVGPEVLVGLLPLYMVPAHFIPMELPITASGKLDRRAIKMVLEGLNREQSLAFSVDENGQKEDRKLTPSEEQLRLLWGQVLGLDIEKHESIKYDFFQLGGDSVAAMRLVAAARAAPLPLQLGVRQILQSPRLADMALVAEENRAKATAKLPVADPKPFELWNEFQEADAEQRSSLLNTICEQCEGLEGPQDILDVYSVTSLQEGLMAITSRQTGTYVAQQVFRMGADIDISRLHTAWDTMSSKLAILRTRIVYTAKGSLQVVTKDTPGWIRASGLRGYLEQDQSRPFSYGTPLHRLAVIEDKSDRYFVWTVHHAAYDGWSLSLALRLLVQIYRGVEGVMTAAPIPRFIKYLQHIDKSAADTFWKNQLDGAQLTKFPALPSVNYQPCAASLIEARLVGFSESLRNRSSSPTAPMSLGLLLRAAWAATVSTYTGSSEATINISLSGRDVPVEDIGNVVAPTITTVPVRIKLDPSQSIGEFLDMVDRQAKDMAPFVHVGLHEIRNAVPGLGSDFDAGHLFIIQPAPTDAEGTGLESIGLELNSTVADRAETRDFGGYALAVDCTVDNDSVLIEMRYDSEVLARPRAAALLSQFEHTIQQLETRPASTPLSGLDLLSPADAAAIRTWNLAVPPTTEACIHHTIADRVAQRPDAPAVDSWDGRFTYRALHAAARRLASHLATEHAVGPEVTVGLCMDKSRWAIVSILAILMAGGAVVPLGIQLPVMRVETITRDAGLSVILVDATHAQRLEGLGREVPPSFITVDGAFVDSLPEPTTPGPVSPRVGPDNAAWVVYTSGSTGVPKGIVLEHRALCSSFAAHGPRVGFGPHSRAFQFSAYTFDNAIEDILSVLSFGGCICVPSEDQRLNSLAKTIRSLQVNLVNATPTMASLLRPTDVPHVKTLLLGGESVGSAVVAQWLGHAKIINTYGPAECSPFDVASGGDKLLVAAIDVGDFGENEQNRTHMPGQTVRQPTKALGELAQSLRAELFHLLPRYMVPHIVPMTSLPQNASGKLDRRATQAIVAGLSLSVDDAAAFELWPGFNESDQQRRTKRLSEIANKCGVTLDDIEDVYPATALQEGLMAVTAEQPDAYFAQFQFHIHDMDMDRFKAAWGILMDSLTILRTRIVFDVIQETSVQVVIRKNLVWTEESDLDGYLARDKQLHFAYGTPLHRLALIETDGKKPGYFVWSMHHSVYDGYQIGLMLNMLARLYQEGGKLHPCSAHPDGAVDVEMLYDNTILAKAEAESILMQFDHTMQQLESHPDAALCDLDILKPADVEMIKKWNKPVLSAEPVRSCIHELVQQMVDQQPNAPAVIAWDGEMTYEVLSHTSSRLAHHLVGLGVGPEVAVGVCMEKSLWALVSMFAVLQAGGVVVALGTQHPLTRIKTIVSDAQIQITLLDDAQARRWREAPLPYQSIVRPDGSLVYLGRSDSQLKVRGQRVEPGEIESRIVQLDHDISHACVDLIRPVDADLSTSPVLVAAIEFREPETDLAKGDQYEQEGLSTVIRAPTSHITALIRHLRAKLVNDLPPYMIPSYFVVLSGHLPVNASGKLDRRATHDLLAGLKRQQLEVAGRVQKSSGRVLTPIEEQLREAFAKVLKRPVHEIGPDDHFIELGGDSVAAMHLVASCRQRGLLLGVRDLLQKQSIAAVSTLVRSAGHDDSQSPHRNSPEHSQGKTHSSAVTDIQEWMLNYHVARPDVGMTYFSLDGAGALVDERMADACRKLLASVEILHTGFVQEAGTWKRVVISPFVPEVRTYVTEQDIDEWTVDFMEREGSTPMTQGQPLADITLVTTDGTSSREKSRHRILMRLSHAIWDGMCMPVFWAMLKDIYETGEPRKVSTFSEYVDEVERQRTPESARYWTKLLEGAAPTPIGHQGLPRPDDYVYPAGVLGPKTIPLVGLLKDATCAHLVKAAWSLTLARHTGRRDVVFADLVSGRAGIDASAADALGCCSTPIPVRVALPPPPHTTTYRDLVQAVRRQQLASMAHETHGFGRIARDCAPPTTTPWPGAMAAATSWINHVPTRVDGTGGDGGGAATLQMKDVTYALGQPGRQAEKRWTFSEVRVSWTQNARGALEFHLVYATDRLAPDAARRLYDGLAYTVGRILASPDDLLDDQLMGEH</sequence>
<dbReference type="GO" id="GO:0043041">
    <property type="term" value="P:amino acid activation for nonribosomal peptide biosynthetic process"/>
    <property type="evidence" value="ECO:0007669"/>
    <property type="project" value="TreeGrafter"/>
</dbReference>
<dbReference type="PANTHER" id="PTHR45527:SF16">
    <property type="entry name" value="NONRIBOSOMAL PEPTIDE SYNTHASE ATNA-RELATED"/>
    <property type="match status" value="1"/>
</dbReference>
<dbReference type="EMBL" id="JAQQWP010000009">
    <property type="protein sequence ID" value="KAK8101937.1"/>
    <property type="molecule type" value="Genomic_DNA"/>
</dbReference>
<dbReference type="InterPro" id="IPR020806">
    <property type="entry name" value="PKS_PP-bd"/>
</dbReference>
<dbReference type="GO" id="GO:0016874">
    <property type="term" value="F:ligase activity"/>
    <property type="evidence" value="ECO:0007669"/>
    <property type="project" value="UniProtKB-KW"/>
</dbReference>
<feature type="compositionally biased region" description="Basic and acidic residues" evidence="4">
    <location>
        <begin position="96"/>
        <end position="110"/>
    </location>
</feature>
<keyword evidence="3" id="KW-0436">Ligase</keyword>
<dbReference type="InterPro" id="IPR009081">
    <property type="entry name" value="PP-bd_ACP"/>
</dbReference>
<dbReference type="PROSITE" id="PS00012">
    <property type="entry name" value="PHOSPHOPANTETHEINE"/>
    <property type="match status" value="2"/>
</dbReference>
<dbReference type="Pfam" id="PF00668">
    <property type="entry name" value="Condensation"/>
    <property type="match status" value="5"/>
</dbReference>
<dbReference type="SUPFAM" id="SSF47336">
    <property type="entry name" value="ACP-like"/>
    <property type="match status" value="4"/>
</dbReference>
<dbReference type="Gene3D" id="3.40.50.980">
    <property type="match status" value="3"/>
</dbReference>
<dbReference type="InterPro" id="IPR023213">
    <property type="entry name" value="CAT-like_dom_sf"/>
</dbReference>
<comment type="caution">
    <text evidence="6">The sequence shown here is derived from an EMBL/GenBank/DDBJ whole genome shotgun (WGS) entry which is preliminary data.</text>
</comment>
<dbReference type="Gene3D" id="3.30.559.10">
    <property type="entry name" value="Chloramphenicol acetyltransferase-like domain"/>
    <property type="match status" value="5"/>
</dbReference>
<dbReference type="InterPro" id="IPR036736">
    <property type="entry name" value="ACP-like_sf"/>
</dbReference>
<dbReference type="Gene3D" id="1.10.1200.10">
    <property type="entry name" value="ACP-like"/>
    <property type="match status" value="4"/>
</dbReference>
<dbReference type="Gene3D" id="3.30.559.30">
    <property type="entry name" value="Nonribosomal peptide synthetase, condensation domain"/>
    <property type="match status" value="4"/>
</dbReference>
<gene>
    <name evidence="6" type="ORF">PG999_012311</name>
</gene>
<dbReference type="InterPro" id="IPR020845">
    <property type="entry name" value="AMP-binding_CS"/>
</dbReference>
<dbReference type="GO" id="GO:0031177">
    <property type="term" value="F:phosphopantetheine binding"/>
    <property type="evidence" value="ECO:0007669"/>
    <property type="project" value="InterPro"/>
</dbReference>
<feature type="domain" description="Carrier" evidence="5">
    <location>
        <begin position="18"/>
        <end position="93"/>
    </location>
</feature>
<evidence type="ECO:0000313" key="7">
    <source>
        <dbReference type="Proteomes" id="UP001392437"/>
    </source>
</evidence>
<evidence type="ECO:0000256" key="1">
    <source>
        <dbReference type="ARBA" id="ARBA00022450"/>
    </source>
</evidence>